<feature type="domain" description="Ion transport" evidence="15">
    <location>
        <begin position="1644"/>
        <end position="1889"/>
    </location>
</feature>
<dbReference type="FunFam" id="1.10.287.70:FF:000166">
    <property type="entry name" value="Voltage-gated Ca2+ channel, alpha subunit"/>
    <property type="match status" value="1"/>
</dbReference>
<keyword evidence="4" id="KW-0107">Calcium channel</keyword>
<gene>
    <name evidence="16" type="ORF">PSON_ATCC_30995.1.T0870125</name>
</gene>
<feature type="coiled-coil region" evidence="13">
    <location>
        <begin position="593"/>
        <end position="623"/>
    </location>
</feature>
<feature type="transmembrane region" description="Helical" evidence="14">
    <location>
        <begin position="1705"/>
        <end position="1730"/>
    </location>
</feature>
<feature type="transmembrane region" description="Helical" evidence="14">
    <location>
        <begin position="415"/>
        <end position="431"/>
    </location>
</feature>
<evidence type="ECO:0000256" key="13">
    <source>
        <dbReference type="SAM" id="Coils"/>
    </source>
</evidence>
<dbReference type="OrthoDB" id="431720at2759"/>
<organism evidence="16 17">
    <name type="scientific">Paramecium sonneborni</name>
    <dbReference type="NCBI Taxonomy" id="65129"/>
    <lineage>
        <taxon>Eukaryota</taxon>
        <taxon>Sar</taxon>
        <taxon>Alveolata</taxon>
        <taxon>Ciliophora</taxon>
        <taxon>Intramacronucleata</taxon>
        <taxon>Oligohymenophorea</taxon>
        <taxon>Peniculida</taxon>
        <taxon>Parameciidae</taxon>
        <taxon>Paramecium</taxon>
    </lineage>
</organism>
<evidence type="ECO:0000313" key="16">
    <source>
        <dbReference type="EMBL" id="CAD8106721.1"/>
    </source>
</evidence>
<proteinExistence type="predicted"/>
<evidence type="ECO:0000256" key="3">
    <source>
        <dbReference type="ARBA" id="ARBA00022568"/>
    </source>
</evidence>
<evidence type="ECO:0000256" key="12">
    <source>
        <dbReference type="ARBA" id="ARBA00023303"/>
    </source>
</evidence>
<keyword evidence="7" id="KW-0851">Voltage-gated channel</keyword>
<evidence type="ECO:0000256" key="5">
    <source>
        <dbReference type="ARBA" id="ARBA00022692"/>
    </source>
</evidence>
<feature type="transmembrane region" description="Helical" evidence="14">
    <location>
        <begin position="1557"/>
        <end position="1583"/>
    </location>
</feature>
<feature type="transmembrane region" description="Helical" evidence="14">
    <location>
        <begin position="1187"/>
        <end position="1210"/>
    </location>
</feature>
<keyword evidence="8 14" id="KW-1133">Transmembrane helix</keyword>
<dbReference type="FunFam" id="1.10.287.70:FF:000117">
    <property type="entry name" value="Voltage-gated Ca2+ channel, alpha subunit"/>
    <property type="match status" value="1"/>
</dbReference>
<dbReference type="FunFam" id="1.10.287.70:FF:000162">
    <property type="entry name" value="Voltage-gated Ca2+ channel, alpha subunit"/>
    <property type="match status" value="1"/>
</dbReference>
<feature type="transmembrane region" description="Helical" evidence="14">
    <location>
        <begin position="1679"/>
        <end position="1698"/>
    </location>
</feature>
<feature type="transmembrane region" description="Helical" evidence="14">
    <location>
        <begin position="470"/>
        <end position="493"/>
    </location>
</feature>
<dbReference type="GO" id="GO:0005891">
    <property type="term" value="C:voltage-gated calcium channel complex"/>
    <property type="evidence" value="ECO:0007669"/>
    <property type="project" value="TreeGrafter"/>
</dbReference>
<dbReference type="PANTHER" id="PTHR45628">
    <property type="entry name" value="VOLTAGE-DEPENDENT CALCIUM CHANNEL TYPE A SUBUNIT ALPHA-1"/>
    <property type="match status" value="1"/>
</dbReference>
<evidence type="ECO:0000256" key="11">
    <source>
        <dbReference type="ARBA" id="ARBA00023180"/>
    </source>
</evidence>
<feature type="transmembrane region" description="Helical" evidence="14">
    <location>
        <begin position="1459"/>
        <end position="1480"/>
    </location>
</feature>
<feature type="domain" description="Ion transport" evidence="15">
    <location>
        <begin position="1333"/>
        <end position="1588"/>
    </location>
</feature>
<dbReference type="InterPro" id="IPR005821">
    <property type="entry name" value="Ion_trans_dom"/>
</dbReference>
<evidence type="ECO:0000256" key="6">
    <source>
        <dbReference type="ARBA" id="ARBA00022837"/>
    </source>
</evidence>
<dbReference type="FunFam" id="1.20.120.350:FF:000093">
    <property type="entry name" value="Uncharacterized protein"/>
    <property type="match status" value="1"/>
</dbReference>
<comment type="subcellular location">
    <subcellularLocation>
        <location evidence="1">Membrane</location>
        <topology evidence="1">Multi-pass membrane protein</topology>
    </subcellularLocation>
</comment>
<feature type="transmembrane region" description="Helical" evidence="14">
    <location>
        <begin position="349"/>
        <end position="368"/>
    </location>
</feature>
<dbReference type="EMBL" id="CAJJDN010000087">
    <property type="protein sequence ID" value="CAD8106721.1"/>
    <property type="molecule type" value="Genomic_DNA"/>
</dbReference>
<accession>A0A8S1PUN2</accession>
<sequence>MIEILGTYLNVNDCIDGLKGQKLHDISLQITQTRNEILKQMQSSTNRKRVLGEEMSQNIDEFLEAKYSISKKFQKQVFNLIDSNKIEQEQEQFKFQCIETNEVKTDLEQLHELIKSSFIESMNQIEKRNRSKEISQNSDINVLNDNRHSNALETPEIKRKFSVDRSQSQLQSSFDQFNQIQFHDETFPQGSNINNSKMSEYSLESIERDDMVEDRVNRHTLQKSIHNYQKLIQSATQSLNMQQKPKPDPEKSGVAINFMNAFNQHQEVQNEYFNDVEYEKIIRRHKKLIVKNTMKDPYYVRLVKLSEIQRLNYELQKYNDNLALLNLRKGFIYFLHGIPIMARIIVNNFIFKILMTFLILFNVILYIVVKTNGRTDTDHIEEVVTLLFISEIGLRIIASGIFFNDYAFFRNMENIYDIVLIIFTAMNLYYPEIIIIDISPLRLVTLLMYLTIIFQGLNVMMTALKQSVKYLIEALMIVILFSLIFASMGIFLFQGLFNYRCQYENGDETDGWIQCQIDQCPDGMLCMYSEKTPKMPTSFNDLIGSLGQILRTITMDDWSWVMFFTMRIFHPWIWLYYLLIIFIGGFFGFNIVIAVLKVHYAEATEENKKREEEKEIEKRLKEENEFPERNLLEILDVAHLREIGIYKVIKKYRNHLTEPIIKKFAIEDPNSFKKSYQTTRTLSAKQRQMESGIIKISFIQYVTGLTWKRFLLPKFDILNALIKRIKPKNYTEDEFNMKIIEKLKTIHFSRLQPQVNLQVKQNFNSSNDILIKLINQQDLIQKEKNFNLEKIRSLKFKMIYHQIKIEKEKLYGKTQFAKSSFPTKTKGQQPFISRNQKKIEQTTDSIVNFERSEIKQSNKMKFSQILETQHKNFSIFRNGQPYIFVQGYYTNYEGVQDKINQKIPSINHNQISNKFKYQSMRMKEYQNHKTIQKHNWSGKDVLEINKNRLKYFQVVLIMLNKADFLIWMKGIKGFYIMSQKYAYLTVTSRFSQFFFDLVILNNFTFLSLQGIVDINIISAVEDISTIFLCCELLMRFFGFKLRDLLRSPDLILQSTIVIINFFEFTMSDYMTTFLNEQNLRLIRGTKCLLFYRCLKYNKMAITIGHIASMTFDQYIYLAFLMFLVIFMYALTGMEMFVGKFDQNDSLGQLHSYENIFKSFMTIFNIMTNDDWYGVYVIGSDINFTFSIIYSFSLVLILNYLTYGLVMAVLLDGFGKYLDQPVEEIQNEIQKNINEQLQHITQNSDEIQMQLMETYSEPVLTKKNLTNEEIYKNKPNLIYNLIKSIKQINRKLLERTPQLYEGIQCESSLFFFEKDNIFRIILTHLTTSMVYIYIMDIITYLSIIAFILKTYNDYETNSETYPDTLQFSCNIIQLADTIFNIIAKGLFMDQGSYLVSTFQVLDFIYQVSNIIAFGSNPEDFKPILKILLYLGYFRPMKLMYRLSWLTNLREAIGRSLFDILNVLITLLSVWIMFGVYGIILYEQQFGYCEDKMVFEVNKQTCLQEGKIWVNYKHNFDNITIAIPTLFVTATLDGWGEIYQVAENSQVAEIGPQGFNSYIVTYIFFLLFVFIGSMFFLSLFTGVLYTNLKKNQMEIEKSELTQSQKEFKEISSMLINDFPQFSTPPTHGIRKVSSDITSSLTIQKCLFLLLWVDFIILLMFTSEMNEEYFRAINDVHNGLSVIYFLWVVLLFLALGVNRFFDNYWRRFYFFLILIAIIDFIADYSIDWIMIYYKSTPHDTGFQLLRLFFSLRSLRIILIFQGFINLQRLINVILFALPYLGKIFAILIITMLVFALFGCQLFGTIDAGQVLDDQLNFMTAGSAMMTLFKCASGDDWRTIMTDTMHHNPLCWEDPKYCGSFASQIYFFLFMFFSTYVLLTLFLLSLIEQFESFFQIQDSPIQSYVENIDKIKTIWCKYSSETQGQTMHYKFLCKFLLDIGKPLGGGEEENLWDVAKIASSFKLKCDHYGYIQYNQLIYELFRVKFHTEVFKDAPPDSIKQIKQFSKEMQLRLMYYRKNKNIERSNISSALQLKANFNILHDYLTVLILFKTWESYSKVLIKKLAIKQNQFSDDAISMDSELQQNHNQNANHLIEPEMFEASYEEATLNGNFKIRKHHNTNESQNLSNIDLPIYNGNAPQSILDEDIKIIFSAAGERQPII</sequence>
<feature type="transmembrane region" description="Helical" evidence="14">
    <location>
        <begin position="1328"/>
        <end position="1347"/>
    </location>
</feature>
<feature type="domain" description="Ion transport" evidence="15">
    <location>
        <begin position="349"/>
        <end position="606"/>
    </location>
</feature>
<feature type="transmembrane region" description="Helical" evidence="14">
    <location>
        <begin position="1750"/>
        <end position="1774"/>
    </location>
</feature>
<dbReference type="Pfam" id="PF00520">
    <property type="entry name" value="Ion_trans"/>
    <property type="match status" value="4"/>
</dbReference>
<feature type="transmembrane region" description="Helical" evidence="14">
    <location>
        <begin position="1638"/>
        <end position="1659"/>
    </location>
</feature>
<keyword evidence="17" id="KW-1185">Reference proteome</keyword>
<dbReference type="FunFam" id="1.20.120.350:FF:000087">
    <property type="entry name" value="Uncharacterized protein"/>
    <property type="match status" value="1"/>
</dbReference>
<dbReference type="GO" id="GO:0008331">
    <property type="term" value="F:high voltage-gated calcium channel activity"/>
    <property type="evidence" value="ECO:0007669"/>
    <property type="project" value="TreeGrafter"/>
</dbReference>
<dbReference type="InterPro" id="IPR050599">
    <property type="entry name" value="VDCC_alpha-1_subunit"/>
</dbReference>
<evidence type="ECO:0000256" key="8">
    <source>
        <dbReference type="ARBA" id="ARBA00022989"/>
    </source>
</evidence>
<keyword evidence="3" id="KW-0109">Calcium transport</keyword>
<feature type="transmembrane region" description="Helical" evidence="14">
    <location>
        <begin position="443"/>
        <end position="464"/>
    </location>
</feature>
<keyword evidence="6" id="KW-0106">Calcium</keyword>
<keyword evidence="9" id="KW-0406">Ion transport</keyword>
<evidence type="ECO:0000256" key="7">
    <source>
        <dbReference type="ARBA" id="ARBA00022882"/>
    </source>
</evidence>
<dbReference type="FunFam" id="1.20.120.350:FF:000082">
    <property type="entry name" value="Uncharacterized protein"/>
    <property type="match status" value="1"/>
</dbReference>
<keyword evidence="13" id="KW-0175">Coiled coil</keyword>
<feature type="transmembrane region" description="Helical" evidence="14">
    <location>
        <begin position="574"/>
        <end position="596"/>
    </location>
</feature>
<evidence type="ECO:0000256" key="14">
    <source>
        <dbReference type="SAM" id="Phobius"/>
    </source>
</evidence>
<dbReference type="Proteomes" id="UP000692954">
    <property type="component" value="Unassembled WGS sequence"/>
</dbReference>
<reference evidence="16" key="1">
    <citation type="submission" date="2021-01" db="EMBL/GenBank/DDBJ databases">
        <authorList>
            <consortium name="Genoscope - CEA"/>
            <person name="William W."/>
        </authorList>
    </citation>
    <scope>NUCLEOTIDE SEQUENCE</scope>
</reference>
<dbReference type="PANTHER" id="PTHR45628:SF7">
    <property type="entry name" value="VOLTAGE-DEPENDENT CALCIUM CHANNEL TYPE A SUBUNIT ALPHA-1"/>
    <property type="match status" value="1"/>
</dbReference>
<name>A0A8S1PUN2_9CILI</name>
<keyword evidence="2" id="KW-0813">Transport</keyword>
<keyword evidence="5 14" id="KW-0812">Transmembrane</keyword>
<keyword evidence="10 14" id="KW-0472">Membrane</keyword>
<evidence type="ECO:0000313" key="17">
    <source>
        <dbReference type="Proteomes" id="UP000692954"/>
    </source>
</evidence>
<feature type="transmembrane region" description="Helical" evidence="14">
    <location>
        <begin position="1114"/>
        <end position="1137"/>
    </location>
</feature>
<dbReference type="GO" id="GO:0098703">
    <property type="term" value="P:calcium ion import across plasma membrane"/>
    <property type="evidence" value="ECO:0007669"/>
    <property type="project" value="TreeGrafter"/>
</dbReference>
<keyword evidence="11" id="KW-0325">Glycoprotein</keyword>
<feature type="transmembrane region" description="Helical" evidence="14">
    <location>
        <begin position="1861"/>
        <end position="1883"/>
    </location>
</feature>
<feature type="transmembrane region" description="Helical" evidence="14">
    <location>
        <begin position="380"/>
        <end position="403"/>
    </location>
</feature>
<keyword evidence="12" id="KW-0407">Ion channel</keyword>
<evidence type="ECO:0000259" key="15">
    <source>
        <dbReference type="Pfam" id="PF00520"/>
    </source>
</evidence>
<feature type="transmembrane region" description="Helical" evidence="14">
    <location>
        <begin position="1781"/>
        <end position="1802"/>
    </location>
</feature>
<evidence type="ECO:0000256" key="4">
    <source>
        <dbReference type="ARBA" id="ARBA00022673"/>
    </source>
</evidence>
<evidence type="ECO:0000256" key="2">
    <source>
        <dbReference type="ARBA" id="ARBA00022448"/>
    </source>
</evidence>
<evidence type="ECO:0000256" key="10">
    <source>
        <dbReference type="ARBA" id="ARBA00023136"/>
    </source>
</evidence>
<comment type="caution">
    <text evidence="16">The sequence shown here is derived from an EMBL/GenBank/DDBJ whole genome shotgun (WGS) entry which is preliminary data.</text>
</comment>
<feature type="domain" description="Ion transport" evidence="15">
    <location>
        <begin position="989"/>
        <end position="1215"/>
    </location>
</feature>
<protein>
    <recommendedName>
        <fullName evidence="15">Ion transport domain-containing protein</fullName>
    </recommendedName>
</protein>
<evidence type="ECO:0000256" key="1">
    <source>
        <dbReference type="ARBA" id="ARBA00004141"/>
    </source>
</evidence>
<evidence type="ECO:0000256" key="9">
    <source>
        <dbReference type="ARBA" id="ARBA00023065"/>
    </source>
</evidence>